<evidence type="ECO:0000259" key="9">
    <source>
        <dbReference type="SMART" id="SM01274"/>
    </source>
</evidence>
<feature type="domain" description="Malic enzyme NAD-binding" evidence="8">
    <location>
        <begin position="271"/>
        <end position="452"/>
    </location>
</feature>
<dbReference type="GO" id="GO:0005829">
    <property type="term" value="C:cytosol"/>
    <property type="evidence" value="ECO:0007669"/>
    <property type="project" value="TreeGrafter"/>
</dbReference>
<dbReference type="Gene3D" id="3.40.50.10380">
    <property type="entry name" value="Malic enzyme, N-terminal domain"/>
    <property type="match status" value="1"/>
</dbReference>
<dbReference type="Pfam" id="PF03949">
    <property type="entry name" value="Malic_M"/>
    <property type="match status" value="2"/>
</dbReference>
<feature type="active site" description="Proton acceptor" evidence="5">
    <location>
        <position position="175"/>
    </location>
</feature>
<protein>
    <recommendedName>
        <fullName evidence="12">Malic enzyme</fullName>
    </recommendedName>
</protein>
<dbReference type="GO" id="GO:0004471">
    <property type="term" value="F:malate dehydrogenase (decarboxylating) (NAD+) activity"/>
    <property type="evidence" value="ECO:0007669"/>
    <property type="project" value="TreeGrafter"/>
</dbReference>
<evidence type="ECO:0000256" key="7">
    <source>
        <dbReference type="PIRSR" id="PIRSR000106-3"/>
    </source>
</evidence>
<dbReference type="Pfam" id="PF00390">
    <property type="entry name" value="malic"/>
    <property type="match status" value="1"/>
</dbReference>
<dbReference type="InterPro" id="IPR046346">
    <property type="entry name" value="Aminoacid_DH-like_N_sf"/>
</dbReference>
<evidence type="ECO:0008006" key="12">
    <source>
        <dbReference type="Google" id="ProtNLM"/>
    </source>
</evidence>
<dbReference type="GO" id="GO:0051287">
    <property type="term" value="F:NAD binding"/>
    <property type="evidence" value="ECO:0007669"/>
    <property type="project" value="InterPro"/>
</dbReference>
<keyword evidence="11" id="KW-1185">Reference proteome</keyword>
<dbReference type="InterPro" id="IPR036291">
    <property type="entry name" value="NAD(P)-bd_dom_sf"/>
</dbReference>
<feature type="binding site" evidence="6">
    <location>
        <position position="383"/>
    </location>
    <ligand>
        <name>(S)-malate</name>
        <dbReference type="ChEBI" id="CHEBI:15589"/>
    </ligand>
</feature>
<dbReference type="SMART" id="SM00919">
    <property type="entry name" value="Malic_M"/>
    <property type="match status" value="1"/>
</dbReference>
<comment type="cofactor">
    <cofactor evidence="1">
        <name>Mn(2+)</name>
        <dbReference type="ChEBI" id="CHEBI:29035"/>
    </cofactor>
</comment>
<evidence type="ECO:0000256" key="1">
    <source>
        <dbReference type="ARBA" id="ARBA00001936"/>
    </source>
</evidence>
<evidence type="ECO:0000256" key="6">
    <source>
        <dbReference type="PIRSR" id="PIRSR000106-2"/>
    </source>
</evidence>
<evidence type="ECO:0000313" key="11">
    <source>
        <dbReference type="Proteomes" id="UP000191672"/>
    </source>
</evidence>
<dbReference type="AlphaFoldDB" id="A0A1V6QBG7"/>
<evidence type="ECO:0000259" key="8">
    <source>
        <dbReference type="SMART" id="SM00919"/>
    </source>
</evidence>
<dbReference type="InterPro" id="IPR012301">
    <property type="entry name" value="Malic_N_dom"/>
</dbReference>
<evidence type="ECO:0000256" key="5">
    <source>
        <dbReference type="PIRSR" id="PIRSR000106-1"/>
    </source>
</evidence>
<dbReference type="STRING" id="416450.A0A1V6QBG7"/>
<dbReference type="SUPFAM" id="SSF53223">
    <property type="entry name" value="Aminoacid dehydrogenase-like, N-terminal domain"/>
    <property type="match status" value="1"/>
</dbReference>
<dbReference type="EMBL" id="MDYN01000008">
    <property type="protein sequence ID" value="OQD86352.1"/>
    <property type="molecule type" value="Genomic_DNA"/>
</dbReference>
<feature type="binding site" evidence="7">
    <location>
        <position position="246"/>
    </location>
    <ligand>
        <name>a divalent metal cation</name>
        <dbReference type="ChEBI" id="CHEBI:60240"/>
    </ligand>
</feature>
<accession>A0A1V6QBG7</accession>
<gene>
    <name evidence="10" type="ORF">PENANT_c008G03046</name>
</gene>
<dbReference type="GO" id="GO:0046872">
    <property type="term" value="F:metal ion binding"/>
    <property type="evidence" value="ECO:0007669"/>
    <property type="project" value="UniProtKB-KW"/>
</dbReference>
<dbReference type="PANTHER" id="PTHR23406:SF34">
    <property type="entry name" value="NAD-DEPENDENT MALIC ENZYME, MITOCHONDRIAL"/>
    <property type="match status" value="1"/>
</dbReference>
<proteinExistence type="inferred from homology"/>
<comment type="caution">
    <text evidence="10">The sequence shown here is derived from an EMBL/GenBank/DDBJ whole genome shotgun (WGS) entry which is preliminary data.</text>
</comment>
<keyword evidence="3 7" id="KW-0479">Metal-binding</keyword>
<sequence length="489" mass="53888">MPQSNFGHLPRAASGTLKCPLEGAALLHSAQFNKGSAFSAEERGAFKLQGLLPPNIQTLDEQVERAYQQYKSRPDDLAKNTFLASMKAQSEVLFYQLLKSHLKEMFGVIYTPTEAEAIQNYSRLFRKPERCFLNIKEQDRIDEIFRNLPPGDIDYIVILGIGDQGVGAVLISSAKLAITTICGGIHPSRSLPVVLDCGTNNEHLLNDDLYLGLRQRRVRGEEYDAFVEKFVCAAKKRYPHAYIHFEDFGLQNAKRILEKYSSQISCFNDEIQGTGCVRLTAMLAGLHLSKVKLEDVRVVCFGAGSAGTGIADQISDAIATEADGSKEDATSQPGAFTEEIIKEMAKNPEDINTWTEGRALIATGSPFPPVKYQDVEKEIGECNNSTVFPGIGLGAILSRTSHLSMKMIVAASKALAAAAPALQAPTKPLLPDVEEVRDLSVKIAKAVIQEAVREGLAQEYDIPGDARELDDWIRVQMWEPTYRPLERID</sequence>
<evidence type="ECO:0000313" key="10">
    <source>
        <dbReference type="EMBL" id="OQD86352.1"/>
    </source>
</evidence>
<dbReference type="Gene3D" id="3.40.50.720">
    <property type="entry name" value="NAD(P)-binding Rossmann-like Domain"/>
    <property type="match status" value="2"/>
</dbReference>
<evidence type="ECO:0000256" key="3">
    <source>
        <dbReference type="ARBA" id="ARBA00022723"/>
    </source>
</evidence>
<dbReference type="GO" id="GO:0006108">
    <property type="term" value="P:malate metabolic process"/>
    <property type="evidence" value="ECO:0007669"/>
    <property type="project" value="TreeGrafter"/>
</dbReference>
<reference evidence="11" key="1">
    <citation type="journal article" date="2017" name="Nat. Microbiol.">
        <title>Global analysis of biosynthetic gene clusters reveals vast potential of secondary metabolite production in Penicillium species.</title>
        <authorList>
            <person name="Nielsen J.C."/>
            <person name="Grijseels S."/>
            <person name="Prigent S."/>
            <person name="Ji B."/>
            <person name="Dainat J."/>
            <person name="Nielsen K.F."/>
            <person name="Frisvad J.C."/>
            <person name="Workman M."/>
            <person name="Nielsen J."/>
        </authorList>
    </citation>
    <scope>NUCLEOTIDE SEQUENCE [LARGE SCALE GENOMIC DNA]</scope>
    <source>
        <strain evidence="11">IBT 31811</strain>
    </source>
</reference>
<dbReference type="InterPro" id="IPR001891">
    <property type="entry name" value="Malic_OxRdtase"/>
</dbReference>
<dbReference type="Proteomes" id="UP000191672">
    <property type="component" value="Unassembled WGS sequence"/>
</dbReference>
<evidence type="ECO:0000256" key="2">
    <source>
        <dbReference type="ARBA" id="ARBA00008785"/>
    </source>
</evidence>
<dbReference type="SMART" id="SM01274">
    <property type="entry name" value="malic"/>
    <property type="match status" value="1"/>
</dbReference>
<dbReference type="SUPFAM" id="SSF51735">
    <property type="entry name" value="NAD(P)-binding Rossmann-fold domains"/>
    <property type="match status" value="1"/>
</dbReference>
<feature type="active site" description="Proton donor" evidence="5">
    <location>
        <position position="110"/>
    </location>
</feature>
<comment type="cofactor">
    <cofactor evidence="7">
        <name>Mg(2+)</name>
        <dbReference type="ChEBI" id="CHEBI:18420"/>
    </cofactor>
    <cofactor evidence="7">
        <name>Mn(2+)</name>
        <dbReference type="ChEBI" id="CHEBI:29035"/>
    </cofactor>
    <text evidence="7">Divalent metal cations. Prefers magnesium or manganese.</text>
</comment>
<dbReference type="InterPro" id="IPR012302">
    <property type="entry name" value="Malic_NAD-bd"/>
</dbReference>
<comment type="similarity">
    <text evidence="2">Belongs to the malic enzymes family.</text>
</comment>
<dbReference type="PRINTS" id="PR00072">
    <property type="entry name" value="MALOXRDTASE"/>
</dbReference>
<dbReference type="PANTHER" id="PTHR23406">
    <property type="entry name" value="MALIC ENZYME-RELATED"/>
    <property type="match status" value="1"/>
</dbReference>
<feature type="binding site" evidence="7">
    <location>
        <position position="247"/>
    </location>
    <ligand>
        <name>a divalent metal cation</name>
        <dbReference type="ChEBI" id="CHEBI:60240"/>
    </ligand>
</feature>
<name>A0A1V6QBG7_9EURO</name>
<evidence type="ECO:0000256" key="4">
    <source>
        <dbReference type="ARBA" id="ARBA00023027"/>
    </source>
</evidence>
<dbReference type="FunFam" id="3.40.50.10380:FF:000001">
    <property type="entry name" value="NAD-dependent malic enzyme"/>
    <property type="match status" value="1"/>
</dbReference>
<dbReference type="PIRSF" id="PIRSF000106">
    <property type="entry name" value="ME"/>
    <property type="match status" value="1"/>
</dbReference>
<dbReference type="InterPro" id="IPR037062">
    <property type="entry name" value="Malic_N_dom_sf"/>
</dbReference>
<dbReference type="GO" id="GO:0005739">
    <property type="term" value="C:mitochondrion"/>
    <property type="evidence" value="ECO:0007669"/>
    <property type="project" value="TreeGrafter"/>
</dbReference>
<organism evidence="10 11">
    <name type="scientific">Penicillium antarcticum</name>
    <dbReference type="NCBI Taxonomy" id="416450"/>
    <lineage>
        <taxon>Eukaryota</taxon>
        <taxon>Fungi</taxon>
        <taxon>Dikarya</taxon>
        <taxon>Ascomycota</taxon>
        <taxon>Pezizomycotina</taxon>
        <taxon>Eurotiomycetes</taxon>
        <taxon>Eurotiomycetidae</taxon>
        <taxon>Eurotiales</taxon>
        <taxon>Aspergillaceae</taxon>
        <taxon>Penicillium</taxon>
    </lineage>
</organism>
<dbReference type="NCBIfam" id="NF010052">
    <property type="entry name" value="PRK13529.1"/>
    <property type="match status" value="1"/>
</dbReference>
<keyword evidence="4" id="KW-0520">NAD</keyword>
<feature type="domain" description="Malic enzyme N-terminal" evidence="9">
    <location>
        <begin position="87"/>
        <end position="261"/>
    </location>
</feature>